<dbReference type="InterPro" id="IPR015971">
    <property type="entry name" value="Nucleocapsid_Phlebovirus"/>
</dbReference>
<comment type="subunit">
    <text evidence="17">Homodimer. Homohexamer; ring-shaped, necessary to form the nucleocapsid. Homopentamers; opened pentamers in solution. Binds to viral genomic RNA. Interacts with glycoprotein Gn; this interaction allows packaging of nucleocapsids into virions.</text>
</comment>
<dbReference type="GO" id="GO:0042025">
    <property type="term" value="C:host cell nucleus"/>
    <property type="evidence" value="ECO:0007669"/>
    <property type="project" value="UniProtKB-SubCell"/>
</dbReference>
<evidence type="ECO:0000313" key="19">
    <source>
        <dbReference type="Proteomes" id="UP000202895"/>
    </source>
</evidence>
<keyword evidence="12" id="KW-0694">RNA-binding</keyword>
<keyword evidence="9" id="KW-1048">Host nucleus</keyword>
<keyword evidence="19" id="KW-1185">Reference proteome</keyword>
<protein>
    <recommendedName>
        <fullName evidence="7">Nucleoprotein</fullName>
    </recommendedName>
    <alternativeName>
        <fullName evidence="16">Nucleocapsid protein</fullName>
    </alternativeName>
</protein>
<evidence type="ECO:0000256" key="14">
    <source>
        <dbReference type="ARBA" id="ARBA00023200"/>
    </source>
</evidence>
<keyword evidence="13 18" id="KW-0543">Viral nucleoprotein</keyword>
<name>A0A0B5KU72_9VIRU</name>
<dbReference type="Pfam" id="PF05733">
    <property type="entry name" value="Tenui_N"/>
    <property type="match status" value="1"/>
</dbReference>
<dbReference type="Proteomes" id="UP000202895">
    <property type="component" value="Genome"/>
</dbReference>
<dbReference type="GO" id="GO:0044177">
    <property type="term" value="C:host cell Golgi apparatus"/>
    <property type="evidence" value="ECO:0007669"/>
    <property type="project" value="UniProtKB-SubCell"/>
</dbReference>
<gene>
    <name evidence="18" type="primary">N</name>
</gene>
<comment type="subcellular location">
    <subcellularLocation>
        <location evidence="1">Host Golgi apparatus</location>
    </subcellularLocation>
    <subcellularLocation>
        <location evidence="3">Host cytoplasm</location>
    </subcellularLocation>
    <subcellularLocation>
        <location evidence="5">Host endoplasmic reticulum-Golgi intermediate compartment</location>
    </subcellularLocation>
    <subcellularLocation>
        <location evidence="2">Host nucleus</location>
    </subcellularLocation>
    <subcellularLocation>
        <location evidence="4">Virion</location>
    </subcellularLocation>
</comment>
<evidence type="ECO:0000256" key="2">
    <source>
        <dbReference type="ARBA" id="ARBA00004147"/>
    </source>
</evidence>
<dbReference type="GeneID" id="29140344"/>
<evidence type="ECO:0000256" key="17">
    <source>
        <dbReference type="ARBA" id="ARBA00046628"/>
    </source>
</evidence>
<evidence type="ECO:0000256" key="13">
    <source>
        <dbReference type="ARBA" id="ARBA00023086"/>
    </source>
</evidence>
<evidence type="ECO:0000256" key="7">
    <source>
        <dbReference type="ARBA" id="ARBA00014389"/>
    </source>
</evidence>
<evidence type="ECO:0000256" key="15">
    <source>
        <dbReference type="ARBA" id="ARBA00023274"/>
    </source>
</evidence>
<evidence type="ECO:0000256" key="9">
    <source>
        <dbReference type="ARBA" id="ARBA00022562"/>
    </source>
</evidence>
<sequence length="269" mass="29686">MDFKDMTAVEAETKLILDAIKERDFATTAISLIGDYEYQGLDVKAIIRTIYMRGAAKGLTPAIIRTDIWKMILLFLCRGNNVDKMLARSKSDIATVIQGYKGTYELHDKVGRGGSDRLTLSRIASVFPGVTLTLLTHESISAHIPRAVSLSSTDFGEDFPKVMQTVIVASIFPKGALGVKLMKALLLYMIEENKLLSKNTSTKSDEAILTEVIKFAKASFMSSVLPFSDRLIVAERRGLIVKDNVAGNILIATASFDRIHRSVDFTFVN</sequence>
<dbReference type="PIRSF" id="PIRSF003953">
    <property type="entry name" value="N_PhelboV"/>
    <property type="match status" value="1"/>
</dbReference>
<dbReference type="EMBL" id="KM817761">
    <property type="protein sequence ID" value="AJG39332.1"/>
    <property type="molecule type" value="Viral_cRNA"/>
</dbReference>
<dbReference type="GO" id="GO:0044172">
    <property type="term" value="C:host cell endoplasmic reticulum-Golgi intermediate compartment"/>
    <property type="evidence" value="ECO:0007669"/>
    <property type="project" value="UniProtKB-SubCell"/>
</dbReference>
<dbReference type="GO" id="GO:1990904">
    <property type="term" value="C:ribonucleoprotein complex"/>
    <property type="evidence" value="ECO:0007669"/>
    <property type="project" value="UniProtKB-KW"/>
</dbReference>
<dbReference type="GO" id="GO:0003723">
    <property type="term" value="F:RNA binding"/>
    <property type="evidence" value="ECO:0007669"/>
    <property type="project" value="UniProtKB-KW"/>
</dbReference>
<keyword evidence="8" id="KW-0167">Capsid protein</keyword>
<dbReference type="GO" id="GO:0019013">
    <property type="term" value="C:viral nucleocapsid"/>
    <property type="evidence" value="ECO:0007669"/>
    <property type="project" value="UniProtKB-KW"/>
</dbReference>
<organism evidence="18 19">
    <name type="scientific">Phasivirus wutaiense</name>
    <dbReference type="NCBI Taxonomy" id="3052633"/>
    <lineage>
        <taxon>Viruses</taxon>
        <taxon>Riboviria</taxon>
        <taxon>Orthornavirae</taxon>
        <taxon>Negarnaviricota</taxon>
        <taxon>Polyploviricotina</taxon>
        <taxon>Bunyaviricetes</taxon>
        <taxon>Hareavirales</taxon>
        <taxon>Phenuiviridae</taxon>
        <taxon>Phasivirus</taxon>
    </lineage>
</organism>
<evidence type="ECO:0000256" key="5">
    <source>
        <dbReference type="ARBA" id="ARBA00004452"/>
    </source>
</evidence>
<evidence type="ECO:0000256" key="16">
    <source>
        <dbReference type="ARBA" id="ARBA00033344"/>
    </source>
</evidence>
<keyword evidence="15" id="KW-0687">Ribonucleoprotein</keyword>
<keyword evidence="10" id="KW-1040">Host Golgi apparatus</keyword>
<evidence type="ECO:0000256" key="11">
    <source>
        <dbReference type="ARBA" id="ARBA00022844"/>
    </source>
</evidence>
<evidence type="ECO:0000256" key="4">
    <source>
        <dbReference type="ARBA" id="ARBA00004328"/>
    </source>
</evidence>
<dbReference type="RefSeq" id="YP_009305142.1">
    <property type="nucleotide sequence ID" value="NC_031319.1"/>
</dbReference>
<evidence type="ECO:0000256" key="6">
    <source>
        <dbReference type="ARBA" id="ARBA00005299"/>
    </source>
</evidence>
<evidence type="ECO:0000256" key="8">
    <source>
        <dbReference type="ARBA" id="ARBA00022561"/>
    </source>
</evidence>
<dbReference type="OrthoDB" id="18043at10239"/>
<evidence type="ECO:0000256" key="10">
    <source>
        <dbReference type="ARBA" id="ARBA00022812"/>
    </source>
</evidence>
<comment type="similarity">
    <text evidence="6">Belongs to the phlebovirus nucleocapsid protein family.</text>
</comment>
<evidence type="ECO:0000256" key="3">
    <source>
        <dbReference type="ARBA" id="ARBA00004192"/>
    </source>
</evidence>
<dbReference type="InterPro" id="IPR009522">
    <property type="entry name" value="Capsid_Phlebovir/Tenuivir"/>
</dbReference>
<evidence type="ECO:0000256" key="12">
    <source>
        <dbReference type="ARBA" id="ARBA00022884"/>
    </source>
</evidence>
<keyword evidence="14" id="KW-1035">Host cytoplasm</keyword>
<keyword evidence="11" id="KW-0946">Virion</keyword>
<accession>A0A0B5KU72</accession>
<dbReference type="KEGG" id="vg:29140344"/>
<evidence type="ECO:0000256" key="1">
    <source>
        <dbReference type="ARBA" id="ARBA00004136"/>
    </source>
</evidence>
<evidence type="ECO:0000313" key="18">
    <source>
        <dbReference type="EMBL" id="AJG39332.1"/>
    </source>
</evidence>
<proteinExistence type="inferred from homology"/>
<reference evidence="18 19" key="1">
    <citation type="journal article" date="2015" name="Elife">
        <title>Unprecedented genomic diversity of RNA viruses in arthropods reveals the ancestry of negative-sense RNA viruses.</title>
        <authorList>
            <person name="Li C.X."/>
            <person name="Shi M."/>
            <person name="Tian J.H."/>
            <person name="Lin X.D."/>
            <person name="Kang Y.J."/>
            <person name="Chen L.J."/>
            <person name="Qin X.C."/>
            <person name="Xu J."/>
            <person name="Holmes E.C."/>
            <person name="Zhang Y.Z."/>
        </authorList>
    </citation>
    <scope>NUCLEOTIDE SEQUENCE [LARGE SCALE GENOMIC DNA]</scope>
    <source>
        <strain evidence="18 19">QN3-5</strain>
    </source>
</reference>